<feature type="region of interest" description="Disordered" evidence="1">
    <location>
        <begin position="1"/>
        <end position="32"/>
    </location>
</feature>
<evidence type="ECO:0000313" key="2">
    <source>
        <dbReference type="EMBL" id="SBQ40957.1"/>
    </source>
</evidence>
<protein>
    <submittedName>
        <fullName evidence="2">Seizure threshold 2 homolog</fullName>
    </submittedName>
</protein>
<dbReference type="PANTHER" id="PTHR14918:SF3">
    <property type="entry name" value="KICSTOR COMPLEX PROTEIN SZT2"/>
    <property type="match status" value="1"/>
</dbReference>
<feature type="compositionally biased region" description="Basic and acidic residues" evidence="1">
    <location>
        <begin position="602"/>
        <end position="611"/>
    </location>
</feature>
<feature type="region of interest" description="Disordered" evidence="1">
    <location>
        <begin position="1104"/>
        <end position="1132"/>
    </location>
</feature>
<reference evidence="2" key="1">
    <citation type="submission" date="2016-05" db="EMBL/GenBank/DDBJ databases">
        <authorList>
            <person name="Lavstsen T."/>
            <person name="Jespersen J.S."/>
        </authorList>
    </citation>
    <scope>NUCLEOTIDE SEQUENCE</scope>
    <source>
        <tissue evidence="2">Brain</tissue>
    </source>
</reference>
<dbReference type="PANTHER" id="PTHR14918">
    <property type="entry name" value="KICSTOR COMPLEX PROTEIN SZT2"/>
    <property type="match status" value="1"/>
</dbReference>
<feature type="compositionally biased region" description="Polar residues" evidence="1">
    <location>
        <begin position="10"/>
        <end position="27"/>
    </location>
</feature>
<sequence>MTDFHHNRYTSESSVSLNRSPAQPSSYHSDEELDSLKAAGSIGVAGDPLSKLPLPHKFAILATIDEIRWLLEDEIVSALRHSRVISSATLHKVAEHVFCSNSRPHCHCEDVPLQCFTEGREVAGDELEKKEEEQELPESLQLHKWMVRKIGEICRIVNQRMLLQDLHDRHMCNKLLVAESEEDIWKNESLYKQKLSTTEDYNTEESYQARDYLAATMQFIPGHFACDVVWSTIIHIHPRLKMGPNMGVSRAIQALRSVLNSFSVVNRKNMFVYQERTTKSVFYLRLCETSLTGKYSDVEGNNHMTRSIGLIRSQEPSYSEDLTGSRCSLEGSRPIGQVDKHILLLVHGVGNAGPEITDELVKLLRKRLDETTLDIITVMLVRNCKLTPADVEFIQPSGSPATELMIYSLPPYCVSWLPAVAHYLRQNLLIFLHIPKYTDSNTAHHFKHYFHLDYELADGDIYLYNKPGGQGTGGKGIACIALSFVDVQGRPVQVAAQECSGLENCSPPLHPEHFEELTRVVKMETMSMSQGSAPQLYVRFDIWEQGNISPLQLSHKLQGALRHAICDVVMETRVLPHPLCVGVSASKTQMEESKGQGIFFSEGKEGKDSQRQRSGSRVFKSSPSPIIPIQTVGATPVTGTITPESTTPTNKSTRRSFWDILSKPDSGDLSSPKTTDDIVQEKGEEGQATRRRHKTENVKQQWSQDKAVDLDQIQRRRVSQLEEGDAGTLHPVYQKTCELWITFMAKLDCPSIQKCTTEITSHFLLPSILTEIVTLVSSLAGDTTVKVFEKTSCPPSGDVFVPFPLVQSFSQPPDTTQSFILIGRNFHQWHYCTEQEDSSDEENSPVLNRFTPHKGFQRFEALEQSDPASPCQAATGLAPRQRFLFLSILDKKVTLYSYNWSVDLGAALNRDLVRLIKWQNARAHVVFCLFNQKMGLFHHHCFSDAPLHDIDSKQDPNPFLSPSMEPDALLRSAVPPLPSKEQGRLGSSARTLAPLHFPSELLPFDEALRDVCTIRPLMEGDVVARHGGQLLEIKAAERREMEKQMKIENLFVTWQQRSAQSNMPISGTDLGILKQSSRLVHYCATPLLFDPTFRKQIQEEATALPQLKKRHRSSDSTASGRDRSYSTDSSEMLPSRLKEEPWLLEISSNFLQQYVQYLQSMGFILVQVRPPSPARSIARARAAMLNSMSLEGRMSFSYVKQKSEDSPKAMSPGTSAYHLQRALPGGIVLMELAFQGCYFCVKQYALECSRIPMGQSVNSQLSMLFTEECDKVRDLMHVHSFSYDFHLRVVHQYLVGCHMTLRQGYQLTEFLDDFISHHPDIPKFGHNHVFQGSFSISTGMITAHQLYNYITDHAGTYGMKPLRMSKGAVPTDAKKGTPDLHEYALVALWNSSGSYKDLEGLHHHDDFDVSLVVCHNAAPFEEQSDGERHLLRLRFYVIMTSQRELFPRLTADMRRFKKLPPIYRDLCEPGERLPSDQAEDAGSGGNDQDLWEETSSEAPAASAPSDGNEFYPLAGGRPGAQGLMYASPLFPLLNNEVASARRQIQTSVEQAMGHCRRDNLWRRLFHGEHVALDKLKLAKLSFTELEELLQAVQSRSVGEIDPQLDCFLTMSPAWYQGLIKVLLNRFPQSCRHFDESGIQYLAVLNQKFTDCFVLVFLDNQAGKTSLKVVFREPLPSQPQAGGSPPPQLVSMYHHLESVINMACYNLWTGLV</sequence>
<feature type="region of interest" description="Disordered" evidence="1">
    <location>
        <begin position="1467"/>
        <end position="1513"/>
    </location>
</feature>
<feature type="region of interest" description="Disordered" evidence="1">
    <location>
        <begin position="597"/>
        <end position="699"/>
    </location>
</feature>
<proteinExistence type="predicted"/>
<dbReference type="GO" id="GO:0005777">
    <property type="term" value="C:peroxisome"/>
    <property type="evidence" value="ECO:0007669"/>
    <property type="project" value="InterPro"/>
</dbReference>
<reference evidence="2" key="2">
    <citation type="submission" date="2016-06" db="EMBL/GenBank/DDBJ databases">
        <title>The genome of a short-lived fish provides insights into sex chromosome evolution and the genetic control of aging.</title>
        <authorList>
            <person name="Reichwald K."/>
            <person name="Felder M."/>
            <person name="Petzold A."/>
            <person name="Koch P."/>
            <person name="Groth M."/>
            <person name="Platzer M."/>
        </authorList>
    </citation>
    <scope>NUCLEOTIDE SEQUENCE</scope>
    <source>
        <tissue evidence="2">Brain</tissue>
    </source>
</reference>
<name>A0A1A8E445_NOTKA</name>
<dbReference type="EMBL" id="HAEA01012477">
    <property type="protein sequence ID" value="SBQ40957.1"/>
    <property type="molecule type" value="Transcribed_RNA"/>
</dbReference>
<evidence type="ECO:0000256" key="1">
    <source>
        <dbReference type="SAM" id="MobiDB-lite"/>
    </source>
</evidence>
<dbReference type="InterPro" id="IPR033228">
    <property type="entry name" value="SZT2"/>
</dbReference>
<feature type="compositionally biased region" description="Polar residues" evidence="1">
    <location>
        <begin position="612"/>
        <end position="624"/>
    </location>
</feature>
<accession>A0A1A8E445</accession>
<feature type="compositionally biased region" description="Basic and acidic residues" evidence="1">
    <location>
        <begin position="674"/>
        <end position="688"/>
    </location>
</feature>
<organism evidence="2">
    <name type="scientific">Nothobranchius kadleci</name>
    <name type="common">African annual killifish</name>
    <dbReference type="NCBI Taxonomy" id="1051664"/>
    <lineage>
        <taxon>Eukaryota</taxon>
        <taxon>Metazoa</taxon>
        <taxon>Chordata</taxon>
        <taxon>Craniata</taxon>
        <taxon>Vertebrata</taxon>
        <taxon>Euteleostomi</taxon>
        <taxon>Actinopterygii</taxon>
        <taxon>Neopterygii</taxon>
        <taxon>Teleostei</taxon>
        <taxon>Neoteleostei</taxon>
        <taxon>Acanthomorphata</taxon>
        <taxon>Ovalentaria</taxon>
        <taxon>Atherinomorphae</taxon>
        <taxon>Cyprinodontiformes</taxon>
        <taxon>Nothobranchiidae</taxon>
        <taxon>Nothobranchius</taxon>
    </lineage>
</organism>
<feature type="compositionally biased region" description="Low complexity" evidence="1">
    <location>
        <begin position="1496"/>
        <end position="1505"/>
    </location>
</feature>
<gene>
    <name evidence="2" type="primary">SZT2</name>
</gene>
<feature type="compositionally biased region" description="Low complexity" evidence="1">
    <location>
        <begin position="635"/>
        <end position="649"/>
    </location>
</feature>